<feature type="transmembrane region" description="Helical" evidence="8">
    <location>
        <begin position="298"/>
        <end position="317"/>
    </location>
</feature>
<feature type="domain" description="Mechanosensitive ion channel MscS C-terminal" evidence="10">
    <location>
        <begin position="458"/>
        <end position="548"/>
    </location>
</feature>
<dbReference type="InterPro" id="IPR049142">
    <property type="entry name" value="MS_channel_1st"/>
</dbReference>
<dbReference type="SUPFAM" id="SSF82689">
    <property type="entry name" value="Mechanosensitive channel protein MscS (YggB), C-terminal domain"/>
    <property type="match status" value="1"/>
</dbReference>
<evidence type="ECO:0000256" key="7">
    <source>
        <dbReference type="SAM" id="Coils"/>
    </source>
</evidence>
<evidence type="ECO:0000256" key="1">
    <source>
        <dbReference type="ARBA" id="ARBA00004651"/>
    </source>
</evidence>
<dbReference type="EMBL" id="RJVK01000002">
    <property type="protein sequence ID" value="ROR40138.1"/>
    <property type="molecule type" value="Genomic_DNA"/>
</dbReference>
<organism evidence="13 14">
    <name type="scientific">Caminibacter pacificus</name>
    <dbReference type="NCBI Taxonomy" id="1424653"/>
    <lineage>
        <taxon>Bacteria</taxon>
        <taxon>Pseudomonadati</taxon>
        <taxon>Campylobacterota</taxon>
        <taxon>Epsilonproteobacteria</taxon>
        <taxon>Nautiliales</taxon>
        <taxon>Nautiliaceae</taxon>
        <taxon>Caminibacter</taxon>
    </lineage>
</organism>
<dbReference type="InterPro" id="IPR006685">
    <property type="entry name" value="MscS_channel_2nd"/>
</dbReference>
<dbReference type="InterPro" id="IPR049278">
    <property type="entry name" value="MS_channel_C"/>
</dbReference>
<dbReference type="InterPro" id="IPR023408">
    <property type="entry name" value="MscS_beta-dom_sf"/>
</dbReference>
<feature type="transmembrane region" description="Helical" evidence="8">
    <location>
        <begin position="365"/>
        <end position="395"/>
    </location>
</feature>
<sequence>MRFLLIFFVLLNFVFAQNVDEILEKIPKNSPTYSLDVALAKKIKTLKFKPYEINLSPKNQVQYLKSFKDLISMQEDFITLPKKIDDLNEKISLLKEQNSTTSDLQKLYYSKLLGIYNKQYEYLSQNLKKIKKTLFEKLKNIKFDIQEANENIAYWNKLLKQKQLEYEKLKIDLQKWQLLGDEKNIQKIQNYIKINLQKKEEIYKHLFDNHTVLWLEAIKNKDKKALKLDDNVLNDAKHIGDIFYKAVDIVVNDFESFAFGSKLLVYNSKKELQLTLDKIWQILNYPLFTVGKRTITPINFFIFVLVLILGWFVGKYYKKFVYSLRHRYEISHATATLLANMGYYTIITLSFLIALKIVGLDLSSLAIIAGALSVGIGFGLQNIVSNFVSGIILMFERSIKVGDYIQIDENTRGEVVDISMRSTIIRTNDNINLIIPNQSFIQNNVINWTLGDDLVRFRVPFGVAYGSDIDKVEKVVLGAIENAKLHYIKKHPTLDVTPRVVFLEMGDSSLNFELMVWVKGAYARRPRRTRSEFLKVIYKALNNAGIEIPFPQQDLHIRDSVPIEIRVKKEDKQN</sequence>
<dbReference type="Proteomes" id="UP000272781">
    <property type="component" value="Unassembled WGS sequence"/>
</dbReference>
<evidence type="ECO:0000256" key="8">
    <source>
        <dbReference type="SAM" id="Phobius"/>
    </source>
</evidence>
<dbReference type="SUPFAM" id="SSF82861">
    <property type="entry name" value="Mechanosensitive channel protein MscS (YggB), transmembrane region"/>
    <property type="match status" value="1"/>
</dbReference>
<dbReference type="InterPro" id="IPR011014">
    <property type="entry name" value="MscS_channel_TM-2"/>
</dbReference>
<feature type="domain" description="Mechanosensitive ion channel transmembrane helices 2/3" evidence="11">
    <location>
        <begin position="343"/>
        <end position="381"/>
    </location>
</feature>
<proteinExistence type="inferred from homology"/>
<evidence type="ECO:0000259" key="11">
    <source>
        <dbReference type="Pfam" id="PF21088"/>
    </source>
</evidence>
<feature type="coiled-coil region" evidence="7">
    <location>
        <begin position="131"/>
        <end position="179"/>
    </location>
</feature>
<keyword evidence="5 8" id="KW-1133">Transmembrane helix</keyword>
<accession>A0AAJ4RCY6</accession>
<dbReference type="Gene3D" id="2.30.30.60">
    <property type="match status" value="1"/>
</dbReference>
<comment type="subcellular location">
    <subcellularLocation>
        <location evidence="1">Cell membrane</location>
        <topology evidence="1">Multi-pass membrane protein</topology>
    </subcellularLocation>
</comment>
<keyword evidence="6 8" id="KW-0472">Membrane</keyword>
<evidence type="ECO:0000259" key="10">
    <source>
        <dbReference type="Pfam" id="PF21082"/>
    </source>
</evidence>
<dbReference type="AlphaFoldDB" id="A0AAJ4RCY6"/>
<evidence type="ECO:0000256" key="6">
    <source>
        <dbReference type="ARBA" id="ARBA00023136"/>
    </source>
</evidence>
<keyword evidence="7" id="KW-0175">Coiled coil</keyword>
<dbReference type="Proteomes" id="UP000298805">
    <property type="component" value="Chromosome"/>
</dbReference>
<evidence type="ECO:0000256" key="5">
    <source>
        <dbReference type="ARBA" id="ARBA00022989"/>
    </source>
</evidence>
<feature type="transmembrane region" description="Helical" evidence="8">
    <location>
        <begin position="337"/>
        <end position="359"/>
    </location>
</feature>
<dbReference type="Pfam" id="PF21082">
    <property type="entry name" value="MS_channel_3rd"/>
    <property type="match status" value="1"/>
</dbReference>
<evidence type="ECO:0000256" key="2">
    <source>
        <dbReference type="ARBA" id="ARBA00008017"/>
    </source>
</evidence>
<keyword evidence="15" id="KW-1185">Reference proteome</keyword>
<keyword evidence="4 8" id="KW-0812">Transmembrane</keyword>
<gene>
    <name evidence="12" type="ORF">C6V80_01515</name>
    <name evidence="13" type="ORF">EDC58_1124</name>
</gene>
<dbReference type="EMBL" id="CP027432">
    <property type="protein sequence ID" value="QCI27687.1"/>
    <property type="molecule type" value="Genomic_DNA"/>
</dbReference>
<dbReference type="InterPro" id="IPR052702">
    <property type="entry name" value="MscS-like_channel"/>
</dbReference>
<evidence type="ECO:0000313" key="12">
    <source>
        <dbReference type="EMBL" id="QCI27687.1"/>
    </source>
</evidence>
<dbReference type="InterPro" id="IPR010920">
    <property type="entry name" value="LSM_dom_sf"/>
</dbReference>
<reference evidence="13 14" key="2">
    <citation type="submission" date="2018-11" db="EMBL/GenBank/DDBJ databases">
        <title>Genomic Encyclopedia of Type Strains, Phase IV (KMG-IV): sequencing the most valuable type-strain genomes for metagenomic binning, comparative biology and taxonomic classification.</title>
        <authorList>
            <person name="Goeker M."/>
        </authorList>
    </citation>
    <scope>NUCLEOTIDE SEQUENCE [LARGE SCALE GENOMIC DNA]</scope>
    <source>
        <strain evidence="13 14">DSM 27783</strain>
    </source>
</reference>
<evidence type="ECO:0000256" key="3">
    <source>
        <dbReference type="ARBA" id="ARBA00022475"/>
    </source>
</evidence>
<evidence type="ECO:0000313" key="14">
    <source>
        <dbReference type="Proteomes" id="UP000272781"/>
    </source>
</evidence>
<dbReference type="RefSeq" id="WP_123352521.1">
    <property type="nucleotide sequence ID" value="NZ_CP027432.2"/>
</dbReference>
<dbReference type="SUPFAM" id="SSF50182">
    <property type="entry name" value="Sm-like ribonucleoproteins"/>
    <property type="match status" value="1"/>
</dbReference>
<protein>
    <submittedName>
        <fullName evidence="12 13">Mechanosensitive ion channel</fullName>
    </submittedName>
</protein>
<dbReference type="Gene3D" id="3.30.70.100">
    <property type="match status" value="1"/>
</dbReference>
<reference evidence="12" key="3">
    <citation type="submission" date="2019-06" db="EMBL/GenBank/DDBJ databases">
        <title>A comparative analysis of the Nautiliaceae.</title>
        <authorList>
            <person name="Grosche A."/>
            <person name="Smedile F."/>
            <person name="Vetriani C."/>
        </authorList>
    </citation>
    <scope>NUCLEOTIDE SEQUENCE</scope>
    <source>
        <strain evidence="12">TB6</strain>
    </source>
</reference>
<name>A0AAJ4RCY6_9BACT</name>
<evidence type="ECO:0000313" key="13">
    <source>
        <dbReference type="EMBL" id="ROR40138.1"/>
    </source>
</evidence>
<comment type="similarity">
    <text evidence="2">Belongs to the MscS (TC 1.A.23) family.</text>
</comment>
<feature type="domain" description="Mechanosensitive ion channel MscS" evidence="9">
    <location>
        <begin position="382"/>
        <end position="449"/>
    </location>
</feature>
<evidence type="ECO:0000256" key="4">
    <source>
        <dbReference type="ARBA" id="ARBA00022692"/>
    </source>
</evidence>
<reference evidence="15" key="1">
    <citation type="submission" date="2018-03" db="EMBL/GenBank/DDBJ databases">
        <title>A comparative analysis of the Nautiliaceae.</title>
        <authorList>
            <person name="Grosche A."/>
            <person name="Smedile F."/>
            <person name="Vetriani C."/>
        </authorList>
    </citation>
    <scope>NUCLEOTIDE SEQUENCE [LARGE SCALE GENOMIC DNA]</scope>
    <source>
        <strain evidence="15">TB6</strain>
    </source>
</reference>
<evidence type="ECO:0000259" key="9">
    <source>
        <dbReference type="Pfam" id="PF00924"/>
    </source>
</evidence>
<dbReference type="Gene3D" id="1.10.287.1260">
    <property type="match status" value="1"/>
</dbReference>
<dbReference type="GO" id="GO:0005886">
    <property type="term" value="C:plasma membrane"/>
    <property type="evidence" value="ECO:0007669"/>
    <property type="project" value="UniProtKB-SubCell"/>
</dbReference>
<dbReference type="PANTHER" id="PTHR30347:SF1">
    <property type="entry name" value="MECHANOSENSITIVE CHANNEL MSCK"/>
    <property type="match status" value="1"/>
</dbReference>
<keyword evidence="3" id="KW-1003">Cell membrane</keyword>
<dbReference type="PANTHER" id="PTHR30347">
    <property type="entry name" value="POTASSIUM CHANNEL RELATED"/>
    <property type="match status" value="1"/>
</dbReference>
<dbReference type="Pfam" id="PF00924">
    <property type="entry name" value="MS_channel_2nd"/>
    <property type="match status" value="1"/>
</dbReference>
<dbReference type="Pfam" id="PF21088">
    <property type="entry name" value="MS_channel_1st"/>
    <property type="match status" value="1"/>
</dbReference>
<dbReference type="InterPro" id="IPR011066">
    <property type="entry name" value="MscS_channel_C_sf"/>
</dbReference>
<dbReference type="GO" id="GO:0008381">
    <property type="term" value="F:mechanosensitive monoatomic ion channel activity"/>
    <property type="evidence" value="ECO:0007669"/>
    <property type="project" value="UniProtKB-ARBA"/>
</dbReference>
<evidence type="ECO:0000313" key="15">
    <source>
        <dbReference type="Proteomes" id="UP000298805"/>
    </source>
</evidence>